<reference evidence="3" key="1">
    <citation type="journal article" date="2019" name="Int. J. Syst. Evol. Microbiol.">
        <title>The Global Catalogue of Microorganisms (GCM) 10K type strain sequencing project: providing services to taxonomists for standard genome sequencing and annotation.</title>
        <authorList>
            <consortium name="The Broad Institute Genomics Platform"/>
            <consortium name="The Broad Institute Genome Sequencing Center for Infectious Disease"/>
            <person name="Wu L."/>
            <person name="Ma J."/>
        </authorList>
    </citation>
    <scope>NUCLEOTIDE SEQUENCE [LARGE SCALE GENOMIC DNA]</scope>
    <source>
        <strain evidence="3">JCM 9458</strain>
    </source>
</reference>
<dbReference type="Pfam" id="PF04020">
    <property type="entry name" value="Phage_holin_4_2"/>
    <property type="match status" value="1"/>
</dbReference>
<evidence type="ECO:0000313" key="3">
    <source>
        <dbReference type="Proteomes" id="UP001501676"/>
    </source>
</evidence>
<evidence type="ECO:0000256" key="1">
    <source>
        <dbReference type="SAM" id="Phobius"/>
    </source>
</evidence>
<keyword evidence="1" id="KW-0472">Membrane</keyword>
<dbReference type="InterPro" id="IPR036259">
    <property type="entry name" value="MFS_trans_sf"/>
</dbReference>
<sequence length="143" mass="15291">MVESAGQLDPVCQDRGVKIILTLLVTAVALLASTYVVDGIDVTETSWTAKVGTLLVVAMLFGVVNAIVKPLVKAIGCGIYVLTLGLFGLVVNALLFLLVGWFAEQFDLGFEVDGFWAGFWGAIVVWVVSFVLNLALDLAKDDK</sequence>
<gene>
    <name evidence="2" type="ORF">GCM10020369_13270</name>
</gene>
<evidence type="ECO:0008006" key="4">
    <source>
        <dbReference type="Google" id="ProtNLM"/>
    </source>
</evidence>
<dbReference type="InterPro" id="IPR007165">
    <property type="entry name" value="Phage_holin_4_2"/>
</dbReference>
<comment type="caution">
    <text evidence="2">The sequence shown here is derived from an EMBL/GenBank/DDBJ whole genome shotgun (WGS) entry which is preliminary data.</text>
</comment>
<dbReference type="PANTHER" id="PTHR37309:SF1">
    <property type="entry name" value="SLR0284 PROTEIN"/>
    <property type="match status" value="1"/>
</dbReference>
<name>A0ABP6STT5_9ACTN</name>
<feature type="transmembrane region" description="Helical" evidence="1">
    <location>
        <begin position="49"/>
        <end position="68"/>
    </location>
</feature>
<evidence type="ECO:0000313" key="2">
    <source>
        <dbReference type="EMBL" id="GAA3384255.1"/>
    </source>
</evidence>
<accession>A0ABP6STT5</accession>
<feature type="transmembrane region" description="Helical" evidence="1">
    <location>
        <begin position="19"/>
        <end position="37"/>
    </location>
</feature>
<dbReference type="EMBL" id="BAAAYN010000007">
    <property type="protein sequence ID" value="GAA3384255.1"/>
    <property type="molecule type" value="Genomic_DNA"/>
</dbReference>
<organism evidence="2 3">
    <name type="scientific">Cryptosporangium minutisporangium</name>
    <dbReference type="NCBI Taxonomy" id="113569"/>
    <lineage>
        <taxon>Bacteria</taxon>
        <taxon>Bacillati</taxon>
        <taxon>Actinomycetota</taxon>
        <taxon>Actinomycetes</taxon>
        <taxon>Cryptosporangiales</taxon>
        <taxon>Cryptosporangiaceae</taxon>
        <taxon>Cryptosporangium</taxon>
    </lineage>
</organism>
<feature type="transmembrane region" description="Helical" evidence="1">
    <location>
        <begin position="80"/>
        <end position="103"/>
    </location>
</feature>
<keyword evidence="3" id="KW-1185">Reference proteome</keyword>
<keyword evidence="1" id="KW-1133">Transmembrane helix</keyword>
<proteinExistence type="predicted"/>
<dbReference type="SUPFAM" id="SSF103473">
    <property type="entry name" value="MFS general substrate transporter"/>
    <property type="match status" value="1"/>
</dbReference>
<dbReference type="PANTHER" id="PTHR37309">
    <property type="entry name" value="SLR0284 PROTEIN"/>
    <property type="match status" value="1"/>
</dbReference>
<keyword evidence="1" id="KW-0812">Transmembrane</keyword>
<dbReference type="Proteomes" id="UP001501676">
    <property type="component" value="Unassembled WGS sequence"/>
</dbReference>
<protein>
    <recommendedName>
        <fullName evidence="4">Phage holin family protein</fullName>
    </recommendedName>
</protein>
<feature type="transmembrane region" description="Helical" evidence="1">
    <location>
        <begin position="115"/>
        <end position="136"/>
    </location>
</feature>